<accession>A0AB33BN70</accession>
<dbReference type="AlphaFoldDB" id="A0AB33BN70"/>
<name>A0AB33BN70_ACIPI</name>
<evidence type="ECO:0000313" key="1">
    <source>
        <dbReference type="EMBL" id="AMX18659.1"/>
    </source>
</evidence>
<gene>
    <name evidence="1" type="ORF">IEC338SC_1517</name>
</gene>
<dbReference type="RefSeq" id="WP_153560147.1">
    <property type="nucleotide sequence ID" value="NZ_CP015145.1"/>
</dbReference>
<dbReference type="EMBL" id="CP015145">
    <property type="protein sequence ID" value="AMX18659.1"/>
    <property type="molecule type" value="Genomic_DNA"/>
</dbReference>
<dbReference type="Proteomes" id="UP000076152">
    <property type="component" value="Chromosome"/>
</dbReference>
<sequence length="53" mass="6190">MKNSYFLTKDEINELREDSKKASKLARNLFKEATKFENLGAKAHDQFKKANKN</sequence>
<reference evidence="1 2" key="1">
    <citation type="submission" date="2016-04" db="EMBL/GenBank/DDBJ databases">
        <title>Complete genome sequencing of OXA-72 bearing Acinetobacter pittii strain IEC338SC.</title>
        <authorList>
            <person name="Brasiliense D.M."/>
            <person name="Lima K.V."/>
            <person name="Souza C.O."/>
            <person name="Dutra L.G."/>
            <person name="Mamizuka E.M."/>
            <person name="Perez-Chaparro P.J."/>
            <person name="McCulloch J.A."/>
        </authorList>
    </citation>
    <scope>NUCLEOTIDE SEQUENCE [LARGE SCALE GENOMIC DNA]</scope>
    <source>
        <strain evidence="1 2">IEC338SC</strain>
    </source>
</reference>
<organism evidence="1 2">
    <name type="scientific">Acinetobacter pittii</name>
    <name type="common">Acinetobacter genomosp. 3</name>
    <dbReference type="NCBI Taxonomy" id="48296"/>
    <lineage>
        <taxon>Bacteria</taxon>
        <taxon>Pseudomonadati</taxon>
        <taxon>Pseudomonadota</taxon>
        <taxon>Gammaproteobacteria</taxon>
        <taxon>Moraxellales</taxon>
        <taxon>Moraxellaceae</taxon>
        <taxon>Acinetobacter</taxon>
        <taxon>Acinetobacter calcoaceticus/baumannii complex</taxon>
    </lineage>
</organism>
<evidence type="ECO:0000313" key="2">
    <source>
        <dbReference type="Proteomes" id="UP000076152"/>
    </source>
</evidence>
<protein>
    <submittedName>
        <fullName evidence="1">Uncharacterized protein</fullName>
    </submittedName>
</protein>
<proteinExistence type="predicted"/>